<proteinExistence type="predicted"/>
<protein>
    <recommendedName>
        <fullName evidence="6">TMEM248/TMEM219 domain-containing protein</fullName>
    </recommendedName>
</protein>
<dbReference type="InterPro" id="IPR039587">
    <property type="entry name" value="TMEM248/TMEM219_dom"/>
</dbReference>
<keyword evidence="4 5" id="KW-0472">Membrane</keyword>
<evidence type="ECO:0000256" key="2">
    <source>
        <dbReference type="ARBA" id="ARBA00022692"/>
    </source>
</evidence>
<comment type="caution">
    <text evidence="7">The sequence shown here is derived from an EMBL/GenBank/DDBJ whole genome shotgun (WGS) entry which is preliminary data.</text>
</comment>
<dbReference type="PANTHER" id="PTHR16002:SF4">
    <property type="entry name" value="TMEM248_TMEM219 DOMAIN-CONTAINING PROTEIN"/>
    <property type="match status" value="1"/>
</dbReference>
<keyword evidence="3 5" id="KW-1133">Transmembrane helix</keyword>
<comment type="subcellular location">
    <subcellularLocation>
        <location evidence="1">Membrane</location>
    </subcellularLocation>
</comment>
<evidence type="ECO:0000256" key="5">
    <source>
        <dbReference type="SAM" id="Phobius"/>
    </source>
</evidence>
<evidence type="ECO:0000313" key="7">
    <source>
        <dbReference type="EMBL" id="KAJ8956339.1"/>
    </source>
</evidence>
<dbReference type="InterPro" id="IPR039493">
    <property type="entry name" value="TMEM248/TMEM219"/>
</dbReference>
<gene>
    <name evidence="7" type="ORF">NQ318_015077</name>
</gene>
<dbReference type="PANTHER" id="PTHR16002">
    <property type="entry name" value="TRANSMEMBRANE PROTEIN 248-LIKE"/>
    <property type="match status" value="1"/>
</dbReference>
<dbReference type="EMBL" id="JAPWTK010000031">
    <property type="protein sequence ID" value="KAJ8956339.1"/>
    <property type="molecule type" value="Genomic_DNA"/>
</dbReference>
<dbReference type="Pfam" id="PF14940">
    <property type="entry name" value="TMEM219"/>
    <property type="match status" value="1"/>
</dbReference>
<sequence>MFSFVRNRPPLVVFFLCIASVTVAVFCFAFYIKNTDEVPDSDIKYDWVQLLKHFNTLEVCIASEQHLDEKIEENVIYETTEVQTSITINSSDIIDKFNSVRGFLTLEDWHTNCPKNNPKPSQLEINFDIPKPANVSLSNYDVCVTIKGPEEYLPKFSEPNCKPHNEGGAKKGTLTTSTRANLNEAFCKGGTLTKFYFHPQKKHNLASFLSDNEKSIIYVHLLWTSYVMLFLLLLIVVYGSLQSDYVHDSFLHKWMPFHNQ</sequence>
<evidence type="ECO:0000256" key="4">
    <source>
        <dbReference type="ARBA" id="ARBA00023136"/>
    </source>
</evidence>
<feature type="transmembrane region" description="Helical" evidence="5">
    <location>
        <begin position="12"/>
        <end position="32"/>
    </location>
</feature>
<evidence type="ECO:0000256" key="3">
    <source>
        <dbReference type="ARBA" id="ARBA00022989"/>
    </source>
</evidence>
<organism evidence="7 8">
    <name type="scientific">Aromia moschata</name>
    <dbReference type="NCBI Taxonomy" id="1265417"/>
    <lineage>
        <taxon>Eukaryota</taxon>
        <taxon>Metazoa</taxon>
        <taxon>Ecdysozoa</taxon>
        <taxon>Arthropoda</taxon>
        <taxon>Hexapoda</taxon>
        <taxon>Insecta</taxon>
        <taxon>Pterygota</taxon>
        <taxon>Neoptera</taxon>
        <taxon>Endopterygota</taxon>
        <taxon>Coleoptera</taxon>
        <taxon>Polyphaga</taxon>
        <taxon>Cucujiformia</taxon>
        <taxon>Chrysomeloidea</taxon>
        <taxon>Cerambycidae</taxon>
        <taxon>Cerambycinae</taxon>
        <taxon>Callichromatini</taxon>
        <taxon>Aromia</taxon>
    </lineage>
</organism>
<feature type="transmembrane region" description="Helical" evidence="5">
    <location>
        <begin position="217"/>
        <end position="241"/>
    </location>
</feature>
<evidence type="ECO:0000259" key="6">
    <source>
        <dbReference type="Pfam" id="PF14940"/>
    </source>
</evidence>
<keyword evidence="2 5" id="KW-0812">Transmembrane</keyword>
<evidence type="ECO:0000313" key="8">
    <source>
        <dbReference type="Proteomes" id="UP001162162"/>
    </source>
</evidence>
<dbReference type="AlphaFoldDB" id="A0AAV8YYB4"/>
<keyword evidence="8" id="KW-1185">Reference proteome</keyword>
<dbReference type="Proteomes" id="UP001162162">
    <property type="component" value="Unassembled WGS sequence"/>
</dbReference>
<accession>A0AAV8YYB4</accession>
<dbReference type="GO" id="GO:0016020">
    <property type="term" value="C:membrane"/>
    <property type="evidence" value="ECO:0007669"/>
    <property type="project" value="UniProtKB-SubCell"/>
</dbReference>
<name>A0AAV8YYB4_9CUCU</name>
<evidence type="ECO:0000256" key="1">
    <source>
        <dbReference type="ARBA" id="ARBA00004370"/>
    </source>
</evidence>
<feature type="domain" description="TMEM248/TMEM219" evidence="6">
    <location>
        <begin position="3"/>
        <end position="90"/>
    </location>
</feature>
<reference evidence="7" key="1">
    <citation type="journal article" date="2023" name="Insect Mol. Biol.">
        <title>Genome sequencing provides insights into the evolution of gene families encoding plant cell wall-degrading enzymes in longhorned beetles.</title>
        <authorList>
            <person name="Shin N.R."/>
            <person name="Okamura Y."/>
            <person name="Kirsch R."/>
            <person name="Pauchet Y."/>
        </authorList>
    </citation>
    <scope>NUCLEOTIDE SEQUENCE</scope>
    <source>
        <strain evidence="7">AMC_N1</strain>
    </source>
</reference>